<reference evidence="2 3" key="1">
    <citation type="submission" date="2019-03" db="EMBL/GenBank/DDBJ databases">
        <title>Draft genome sequences of novel Actinobacteria.</title>
        <authorList>
            <person name="Sahin N."/>
            <person name="Ay H."/>
            <person name="Saygin H."/>
        </authorList>
    </citation>
    <scope>NUCLEOTIDE SEQUENCE [LARGE SCALE GENOMIC DNA]</scope>
    <source>
        <strain evidence="2 3">KC310</strain>
    </source>
</reference>
<protein>
    <submittedName>
        <fullName evidence="2">Uncharacterized protein</fullName>
    </submittedName>
</protein>
<evidence type="ECO:0000256" key="1">
    <source>
        <dbReference type="SAM" id="Phobius"/>
    </source>
</evidence>
<comment type="caution">
    <text evidence="2">The sequence shown here is derived from an EMBL/GenBank/DDBJ whole genome shotgun (WGS) entry which is preliminary data.</text>
</comment>
<evidence type="ECO:0000313" key="2">
    <source>
        <dbReference type="EMBL" id="TDC89285.1"/>
    </source>
</evidence>
<dbReference type="RefSeq" id="WP_132605859.1">
    <property type="nucleotide sequence ID" value="NZ_SMKO01000233.1"/>
</dbReference>
<keyword evidence="1" id="KW-0812">Transmembrane</keyword>
<evidence type="ECO:0000313" key="3">
    <source>
        <dbReference type="Proteomes" id="UP000295258"/>
    </source>
</evidence>
<accession>A0A4V2Y6T7</accession>
<feature type="transmembrane region" description="Helical" evidence="1">
    <location>
        <begin position="107"/>
        <end position="129"/>
    </location>
</feature>
<proteinExistence type="predicted"/>
<name>A0A4V2Y6T7_9ACTN</name>
<keyword evidence="1" id="KW-0472">Membrane</keyword>
<gene>
    <name evidence="2" type="ORF">E1292_44665</name>
</gene>
<dbReference type="EMBL" id="SMKO01000233">
    <property type="protein sequence ID" value="TDC89285.1"/>
    <property type="molecule type" value="Genomic_DNA"/>
</dbReference>
<dbReference type="AlphaFoldDB" id="A0A4V2Y6T7"/>
<keyword evidence="3" id="KW-1185">Reference proteome</keyword>
<dbReference type="Proteomes" id="UP000295258">
    <property type="component" value="Unassembled WGS sequence"/>
</dbReference>
<keyword evidence="1" id="KW-1133">Transmembrane helix</keyword>
<organism evidence="2 3">
    <name type="scientific">Nonomuraea deserti</name>
    <dbReference type="NCBI Taxonomy" id="1848322"/>
    <lineage>
        <taxon>Bacteria</taxon>
        <taxon>Bacillati</taxon>
        <taxon>Actinomycetota</taxon>
        <taxon>Actinomycetes</taxon>
        <taxon>Streptosporangiales</taxon>
        <taxon>Streptosporangiaceae</taxon>
        <taxon>Nonomuraea</taxon>
    </lineage>
</organism>
<sequence length="391" mass="42767">MELEFALGVLGVPWPTRDEDRLRQYAAAYRACARMLATNVIPTAHGAVLHAAANNSGAAMDAAGYFWAQYHQEGDDSVHMPSMVVTLKALAVIHEVAADLVKAYKELLIAAAEAVAALLAIAVLTAGLAPFSRVVRLRLVVARATGLFRPLLEGAICTSVRKAIESRLCRIALARSPQQSVVENASARTAEAHPLRGLWLASRYPAGADIDPFKFIMDLVDRGKAEGLMVATGKRFPGDYIAYRAKVENWLRAEGRKKGQECADNVYPLYFRLYTKPAGSLGEGFTTLNMRAESIPAEHMTFTLEDSFNNYMILDPPDGQTAFLDLEPRVFSAQEVRSLIDQDGFPEHLDGGSVKSYIEVQVWLRDAPVFDRARTLADTDRGQSSVITVGP</sequence>